<dbReference type="EC" id="3.6.4.13" evidence="3"/>
<evidence type="ECO:0000256" key="3">
    <source>
        <dbReference type="ARBA" id="ARBA00012552"/>
    </source>
</evidence>
<comment type="similarity">
    <text evidence="2">Belongs to the helicase family. RLR subfamily.</text>
</comment>
<evidence type="ECO:0000259" key="18">
    <source>
        <dbReference type="PROSITE" id="PS51194"/>
    </source>
</evidence>
<keyword evidence="10" id="KW-0862">Zinc</keyword>
<keyword evidence="5" id="KW-0399">Innate immunity</keyword>
<proteinExistence type="inferred from homology"/>
<evidence type="ECO:0000256" key="2">
    <source>
        <dbReference type="ARBA" id="ARBA00006866"/>
    </source>
</evidence>
<dbReference type="InterPro" id="IPR001650">
    <property type="entry name" value="Helicase_C-like"/>
</dbReference>
<feature type="domain" description="Helicase C-terminal" evidence="18">
    <location>
        <begin position="643"/>
        <end position="833"/>
    </location>
</feature>
<protein>
    <recommendedName>
        <fullName evidence="3">RNA helicase</fullName>
        <ecNumber evidence="3">3.6.4.13</ecNumber>
    </recommendedName>
</protein>
<evidence type="ECO:0000259" key="19">
    <source>
        <dbReference type="PROSITE" id="PS51789"/>
    </source>
</evidence>
<dbReference type="Pfam" id="PF18119">
    <property type="entry name" value="RIG-I_C"/>
    <property type="match status" value="1"/>
</dbReference>
<evidence type="ECO:0000256" key="1">
    <source>
        <dbReference type="ARBA" id="ARBA00004496"/>
    </source>
</evidence>
<evidence type="ECO:0000256" key="6">
    <source>
        <dbReference type="ARBA" id="ARBA00022723"/>
    </source>
</evidence>
<comment type="caution">
    <text evidence="20">The sequence shown here is derived from an EMBL/GenBank/DDBJ whole genome shotgun (WGS) entry which is preliminary data.</text>
</comment>
<dbReference type="CDD" id="cd01671">
    <property type="entry name" value="CARD"/>
    <property type="match status" value="1"/>
</dbReference>
<sequence>MATANNPDLNEIRRNIRANVSLFVKLIYPSEILDFIPSISDEVVEIIREKESNSRIEAARHLMKIVIERYDVFIKRIFQTSPSSSNNEYNTYCEFIFNRIRGDLIRRVNPFEILEDLYSRKCLNIEDKEHIGAHRDTPVVACREMFVRLPKRQINWALHLFEVLGKNGYDHLVTKADPSASNEECLEKGLVFSSYASQLDKTEVKIFADNEREDRDRTMITENVSYIGSGYTSSKYAQANIENLGINSSCEEKLDTKKNGENDSECGSDDEKAEHEASEKLQIEGKPVENKLRSYQQELADKALLGKNTIICADTNSGKTRVALYIANRILESPGRGNRKVVFMARTNPLVCLLSKDDLNSTKMGLLVPDYDVFFMTPQILVNNLKGDEVKTAMFCLIILDECHHTDKGEPYNTLMRHYIKQKTEKPNEPRPQVIGLTATIGVGNANSDRQAVDHMLKICANLDVETIATVEDENNIEEMRKFTSRPREERKSMEERKDDPCKKVIVETMRKIEEVLDPSLKANMDLQDRINERPLNDYESKKYQQWIVVTKDKSACIMKHDKTRSRQIVSSLEHLLNYNEALDINYLMNVKDVLEYLTRKFEKETSQPDCLTYHEKCLITLFEDTKEKLKRLIKISQAENPNLNTLVELLRKEFHENGLTSRGMVFVQTRATAFALSEHLNSKLQNDGIKCKPFTGNKSSESAEGMGESEKKLLLENFKSGEVKLLVSTSVGSEGIDIPECNIILKYNFSGNEINVIQMQGRLRKEGGKAIYFSNYGTQVRDTINMQKAAMMYRALEMLKNMEPSERMRRILEYQRQDMSSEAIKQLSKDIHQAEKPKIEFRLKCFRCKTFAVDGDKIRKFQVHHTVTDRTFFDRIKKVPLAKTNTFDNITKHSKIYCKNCPQDWGVIFIIDDQEVPVIKSDPFVFESTNTYANRDRRYKKWKDVPYYLEPIEKEEMLELLLPFE</sequence>
<gene>
    <name evidence="20" type="ORF">KUTeg_019762</name>
</gene>
<evidence type="ECO:0000256" key="16">
    <source>
        <dbReference type="SAM" id="MobiDB-lite"/>
    </source>
</evidence>
<feature type="domain" description="RLR CTR" evidence="19">
    <location>
        <begin position="831"/>
        <end position="960"/>
    </location>
</feature>
<dbReference type="PROSITE" id="PS51194">
    <property type="entry name" value="HELICASE_CTER"/>
    <property type="match status" value="1"/>
</dbReference>
<evidence type="ECO:0000256" key="13">
    <source>
        <dbReference type="ARBA" id="ARBA00022884"/>
    </source>
</evidence>
<dbReference type="PROSITE" id="PS51192">
    <property type="entry name" value="HELICASE_ATP_BIND_1"/>
    <property type="match status" value="1"/>
</dbReference>
<evidence type="ECO:0000256" key="4">
    <source>
        <dbReference type="ARBA" id="ARBA00022490"/>
    </source>
</evidence>
<dbReference type="SUPFAM" id="SSF52540">
    <property type="entry name" value="P-loop containing nucleoside triphosphate hydrolases"/>
    <property type="match status" value="2"/>
</dbReference>
<keyword evidence="21" id="KW-1185">Reference proteome</keyword>
<feature type="region of interest" description="Disordered" evidence="16">
    <location>
        <begin position="254"/>
        <end position="280"/>
    </location>
</feature>
<evidence type="ECO:0000256" key="15">
    <source>
        <dbReference type="ARBA" id="ARBA00049390"/>
    </source>
</evidence>
<dbReference type="InterPro" id="IPR051363">
    <property type="entry name" value="RLR_Helicase"/>
</dbReference>
<dbReference type="Gene3D" id="1.20.1320.30">
    <property type="match status" value="1"/>
</dbReference>
<keyword evidence="13" id="KW-0694">RNA-binding</keyword>
<evidence type="ECO:0000256" key="10">
    <source>
        <dbReference type="ARBA" id="ARBA00022833"/>
    </source>
</evidence>
<dbReference type="SMART" id="SM00487">
    <property type="entry name" value="DEXDc"/>
    <property type="match status" value="1"/>
</dbReference>
<dbReference type="InterPro" id="IPR011029">
    <property type="entry name" value="DEATH-like_dom_sf"/>
</dbReference>
<feature type="domain" description="Helicase ATP-binding" evidence="17">
    <location>
        <begin position="300"/>
        <end position="459"/>
    </location>
</feature>
<evidence type="ECO:0000256" key="12">
    <source>
        <dbReference type="ARBA" id="ARBA00022859"/>
    </source>
</evidence>
<dbReference type="InterPro" id="IPR014001">
    <property type="entry name" value="Helicase_ATP-bd"/>
</dbReference>
<reference evidence="20 21" key="1">
    <citation type="submission" date="2022-12" db="EMBL/GenBank/DDBJ databases">
        <title>Chromosome-level genome of Tegillarca granosa.</title>
        <authorList>
            <person name="Kim J."/>
        </authorList>
    </citation>
    <scope>NUCLEOTIDE SEQUENCE [LARGE SCALE GENOMIC DNA]</scope>
    <source>
        <strain evidence="20">Teg-2019</strain>
        <tissue evidence="20">Adductor muscle</tissue>
    </source>
</reference>
<keyword evidence="14" id="KW-0051">Antiviral defense</keyword>
<dbReference type="PANTHER" id="PTHR14074">
    <property type="entry name" value="HELICASE WITH DEATH DOMAIN-RELATED"/>
    <property type="match status" value="1"/>
</dbReference>
<dbReference type="EMBL" id="JARBDR010000917">
    <property type="protein sequence ID" value="KAJ8303366.1"/>
    <property type="molecule type" value="Genomic_DNA"/>
</dbReference>
<organism evidence="20 21">
    <name type="scientific">Tegillarca granosa</name>
    <name type="common">Malaysian cockle</name>
    <name type="synonym">Anadara granosa</name>
    <dbReference type="NCBI Taxonomy" id="220873"/>
    <lineage>
        <taxon>Eukaryota</taxon>
        <taxon>Metazoa</taxon>
        <taxon>Spiralia</taxon>
        <taxon>Lophotrochozoa</taxon>
        <taxon>Mollusca</taxon>
        <taxon>Bivalvia</taxon>
        <taxon>Autobranchia</taxon>
        <taxon>Pteriomorphia</taxon>
        <taxon>Arcoida</taxon>
        <taxon>Arcoidea</taxon>
        <taxon>Arcidae</taxon>
        <taxon>Tegillarca</taxon>
    </lineage>
</organism>
<keyword evidence="11" id="KW-0067">ATP-binding</keyword>
<evidence type="ECO:0000256" key="14">
    <source>
        <dbReference type="ARBA" id="ARBA00023118"/>
    </source>
</evidence>
<evidence type="ECO:0000256" key="7">
    <source>
        <dbReference type="ARBA" id="ARBA00022741"/>
    </source>
</evidence>
<evidence type="ECO:0000256" key="5">
    <source>
        <dbReference type="ARBA" id="ARBA00022588"/>
    </source>
</evidence>
<keyword evidence="8" id="KW-0378">Hydrolase</keyword>
<dbReference type="Pfam" id="PF11648">
    <property type="entry name" value="RIG-I_C-RD"/>
    <property type="match status" value="1"/>
</dbReference>
<evidence type="ECO:0000313" key="20">
    <source>
        <dbReference type="EMBL" id="KAJ8303366.1"/>
    </source>
</evidence>
<dbReference type="PANTHER" id="PTHR14074:SF16">
    <property type="entry name" value="ANTIVIRAL INNATE IMMUNE RESPONSE RECEPTOR RIG-I"/>
    <property type="match status" value="1"/>
</dbReference>
<dbReference type="InterPro" id="IPR021673">
    <property type="entry name" value="RLR_CTR"/>
</dbReference>
<dbReference type="Gene3D" id="1.10.533.10">
    <property type="entry name" value="Death Domain, Fas"/>
    <property type="match status" value="2"/>
</dbReference>
<evidence type="ECO:0000256" key="9">
    <source>
        <dbReference type="ARBA" id="ARBA00022806"/>
    </source>
</evidence>
<keyword evidence="4" id="KW-0963">Cytoplasm</keyword>
<dbReference type="InterPro" id="IPR038557">
    <property type="entry name" value="RLR_C_sf"/>
</dbReference>
<dbReference type="PROSITE" id="PS51789">
    <property type="entry name" value="RLR_CTR"/>
    <property type="match status" value="1"/>
</dbReference>
<evidence type="ECO:0000256" key="8">
    <source>
        <dbReference type="ARBA" id="ARBA00022801"/>
    </source>
</evidence>
<evidence type="ECO:0000256" key="11">
    <source>
        <dbReference type="ARBA" id="ARBA00022840"/>
    </source>
</evidence>
<dbReference type="InterPro" id="IPR011545">
    <property type="entry name" value="DEAD/DEAH_box_helicase_dom"/>
</dbReference>
<dbReference type="Proteomes" id="UP001217089">
    <property type="component" value="Unassembled WGS sequence"/>
</dbReference>
<keyword evidence="6" id="KW-0479">Metal-binding</keyword>
<dbReference type="Gene3D" id="3.40.50.300">
    <property type="entry name" value="P-loop containing nucleotide triphosphate hydrolases"/>
    <property type="match status" value="2"/>
</dbReference>
<evidence type="ECO:0000313" key="21">
    <source>
        <dbReference type="Proteomes" id="UP001217089"/>
    </source>
</evidence>
<dbReference type="Pfam" id="PF00270">
    <property type="entry name" value="DEAD"/>
    <property type="match status" value="1"/>
</dbReference>
<evidence type="ECO:0000259" key="17">
    <source>
        <dbReference type="PROSITE" id="PS51192"/>
    </source>
</evidence>
<keyword evidence="9" id="KW-0347">Helicase</keyword>
<dbReference type="SMART" id="SM00490">
    <property type="entry name" value="HELICc"/>
    <property type="match status" value="1"/>
</dbReference>
<dbReference type="Gene3D" id="2.170.150.30">
    <property type="entry name" value="RIG-I-like receptor, C-terminal regulatory domain"/>
    <property type="match status" value="1"/>
</dbReference>
<dbReference type="Pfam" id="PF00271">
    <property type="entry name" value="Helicase_C"/>
    <property type="match status" value="1"/>
</dbReference>
<name>A0ABQ9EDE4_TEGGR</name>
<comment type="catalytic activity">
    <reaction evidence="15">
        <text>ATP + H2O = ADP + phosphate + H(+)</text>
        <dbReference type="Rhea" id="RHEA:13065"/>
        <dbReference type="ChEBI" id="CHEBI:15377"/>
        <dbReference type="ChEBI" id="CHEBI:15378"/>
        <dbReference type="ChEBI" id="CHEBI:30616"/>
        <dbReference type="ChEBI" id="CHEBI:43474"/>
        <dbReference type="ChEBI" id="CHEBI:456216"/>
        <dbReference type="EC" id="3.6.4.13"/>
    </reaction>
    <physiologicalReaction direction="left-to-right" evidence="15">
        <dbReference type="Rhea" id="RHEA:13066"/>
    </physiologicalReaction>
</comment>
<keyword evidence="7" id="KW-0547">Nucleotide-binding</keyword>
<dbReference type="InterPro" id="IPR041204">
    <property type="entry name" value="RIG-I-like_C"/>
</dbReference>
<comment type="subcellular location">
    <subcellularLocation>
        <location evidence="1">Cytoplasm</location>
    </subcellularLocation>
</comment>
<accession>A0ABQ9EDE4</accession>
<feature type="compositionally biased region" description="Basic and acidic residues" evidence="16">
    <location>
        <begin position="269"/>
        <end position="280"/>
    </location>
</feature>
<keyword evidence="12" id="KW-0391">Immunity</keyword>
<dbReference type="InterPro" id="IPR027417">
    <property type="entry name" value="P-loop_NTPase"/>
</dbReference>